<dbReference type="Proteomes" id="UP000289856">
    <property type="component" value="Chromosome"/>
</dbReference>
<dbReference type="FunFam" id="3.40.50.300:FF:000016">
    <property type="entry name" value="Oligopeptide ABC transporter ATP-binding component"/>
    <property type="match status" value="1"/>
</dbReference>
<dbReference type="InterPro" id="IPR027417">
    <property type="entry name" value="P-loop_NTPase"/>
</dbReference>
<feature type="domain" description="ABC transporter" evidence="5">
    <location>
        <begin position="9"/>
        <end position="253"/>
    </location>
</feature>
<dbReference type="InterPro" id="IPR050319">
    <property type="entry name" value="ABC_transp_ATP-bind"/>
</dbReference>
<keyword evidence="2" id="KW-0813">Transport</keyword>
<dbReference type="GO" id="GO:0016887">
    <property type="term" value="F:ATP hydrolysis activity"/>
    <property type="evidence" value="ECO:0007669"/>
    <property type="project" value="InterPro"/>
</dbReference>
<dbReference type="Pfam" id="PF00005">
    <property type="entry name" value="ABC_tran"/>
    <property type="match status" value="1"/>
</dbReference>
<evidence type="ECO:0000256" key="1">
    <source>
        <dbReference type="ARBA" id="ARBA00005417"/>
    </source>
</evidence>
<dbReference type="EMBL" id="AP019400">
    <property type="protein sequence ID" value="BBI35214.1"/>
    <property type="molecule type" value="Genomic_DNA"/>
</dbReference>
<evidence type="ECO:0000256" key="2">
    <source>
        <dbReference type="ARBA" id="ARBA00022448"/>
    </source>
</evidence>
<dbReference type="SUPFAM" id="SSF52540">
    <property type="entry name" value="P-loop containing nucleoside triphosphate hydrolases"/>
    <property type="match status" value="1"/>
</dbReference>
<keyword evidence="3" id="KW-0547">Nucleotide-binding</keyword>
<dbReference type="InterPro" id="IPR003439">
    <property type="entry name" value="ABC_transporter-like_ATP-bd"/>
</dbReference>
<accession>A0A3T1DB01</accession>
<reference evidence="6 7" key="1">
    <citation type="submission" date="2019-01" db="EMBL/GenBank/DDBJ databases">
        <title>Complete genome sequence of Cohnella hallensis HS21 isolated from Korean fir (Abies koreana) rhizospheric soil.</title>
        <authorList>
            <person name="Jiang L."/>
            <person name="Kang S.W."/>
            <person name="Kim S."/>
            <person name="Jung J."/>
            <person name="Kim C.Y."/>
            <person name="Kim D.H."/>
            <person name="Kim S.W."/>
            <person name="Lee J."/>
        </authorList>
    </citation>
    <scope>NUCLEOTIDE SEQUENCE [LARGE SCALE GENOMIC DNA]</scope>
    <source>
        <strain evidence="6 7">HS21</strain>
    </source>
</reference>
<dbReference type="AlphaFoldDB" id="A0A3T1DB01"/>
<keyword evidence="7" id="KW-1185">Reference proteome</keyword>
<name>A0A3T1DB01_9BACL</name>
<dbReference type="Pfam" id="PF08352">
    <property type="entry name" value="oligo_HPY"/>
    <property type="match status" value="1"/>
</dbReference>
<dbReference type="InterPro" id="IPR013563">
    <property type="entry name" value="Oligopep_ABC_C"/>
</dbReference>
<evidence type="ECO:0000259" key="5">
    <source>
        <dbReference type="PROSITE" id="PS50893"/>
    </source>
</evidence>
<keyword evidence="4 6" id="KW-0067">ATP-binding</keyword>
<evidence type="ECO:0000313" key="7">
    <source>
        <dbReference type="Proteomes" id="UP000289856"/>
    </source>
</evidence>
<dbReference type="NCBIfam" id="TIGR01727">
    <property type="entry name" value="oligo_HPY"/>
    <property type="match status" value="1"/>
</dbReference>
<comment type="similarity">
    <text evidence="1">Belongs to the ABC transporter superfamily.</text>
</comment>
<dbReference type="PANTHER" id="PTHR43776">
    <property type="entry name" value="TRANSPORT ATP-BINDING PROTEIN"/>
    <property type="match status" value="1"/>
</dbReference>
<dbReference type="InterPro" id="IPR017871">
    <property type="entry name" value="ABC_transporter-like_CS"/>
</dbReference>
<dbReference type="PANTHER" id="PTHR43776:SF7">
    <property type="entry name" value="D,D-DIPEPTIDE TRANSPORT ATP-BINDING PROTEIN DDPF-RELATED"/>
    <property type="match status" value="1"/>
</dbReference>
<proteinExistence type="inferred from homology"/>
<dbReference type="GO" id="GO:0005524">
    <property type="term" value="F:ATP binding"/>
    <property type="evidence" value="ECO:0007669"/>
    <property type="project" value="UniProtKB-KW"/>
</dbReference>
<organism evidence="6 7">
    <name type="scientific">Cohnella abietis</name>
    <dbReference type="NCBI Taxonomy" id="2507935"/>
    <lineage>
        <taxon>Bacteria</taxon>
        <taxon>Bacillati</taxon>
        <taxon>Bacillota</taxon>
        <taxon>Bacilli</taxon>
        <taxon>Bacillales</taxon>
        <taxon>Paenibacillaceae</taxon>
        <taxon>Cohnella</taxon>
    </lineage>
</organism>
<dbReference type="Gene3D" id="3.40.50.300">
    <property type="entry name" value="P-loop containing nucleotide triphosphate hydrolases"/>
    <property type="match status" value="1"/>
</dbReference>
<dbReference type="GO" id="GO:0055085">
    <property type="term" value="P:transmembrane transport"/>
    <property type="evidence" value="ECO:0007669"/>
    <property type="project" value="UniProtKB-ARBA"/>
</dbReference>
<evidence type="ECO:0000313" key="6">
    <source>
        <dbReference type="EMBL" id="BBI35214.1"/>
    </source>
</evidence>
<dbReference type="KEGG" id="cohn:KCTCHS21_46130"/>
<sequence length="320" mass="35694">MSDQENPLLSVKELTKYYHAKKGAVVKAVDNVSFDIMRGETFSLVGESGCGKTTCGRTILGVYPKTSGNIIYDGLETSTFSKKQKKVFSKQAQMIFQDPYSCLDPRMTISSIIQEGIHEHFSMSAAQKHERVLDLLNKVGLRSDFVSRFPHELSGGQRQRVGIARALALDPQFIVCDEPIAALDVSIQAQIINLLISLQRELKLTYLFISHDLSMVRHISDRIGVMYLGSIVELSGTNDIYRNPLHPYTQALFSAILATNIFSGSENKRIRLEGEVPSPVNPPSGCKFRTRCQYAKDVCSSEIPTLKEIETGHFVACHLY</sequence>
<dbReference type="PROSITE" id="PS50893">
    <property type="entry name" value="ABC_TRANSPORTER_2"/>
    <property type="match status" value="1"/>
</dbReference>
<gene>
    <name evidence="6" type="primary">oppF_2</name>
    <name evidence="6" type="ORF">KCTCHS21_46130</name>
</gene>
<dbReference type="PROSITE" id="PS00211">
    <property type="entry name" value="ABC_TRANSPORTER_1"/>
    <property type="match status" value="1"/>
</dbReference>
<evidence type="ECO:0000256" key="3">
    <source>
        <dbReference type="ARBA" id="ARBA00022741"/>
    </source>
</evidence>
<dbReference type="InterPro" id="IPR003593">
    <property type="entry name" value="AAA+_ATPase"/>
</dbReference>
<protein>
    <submittedName>
        <fullName evidence="6">ABC transporter ATP-binding protein</fullName>
    </submittedName>
</protein>
<evidence type="ECO:0000256" key="4">
    <source>
        <dbReference type="ARBA" id="ARBA00022840"/>
    </source>
</evidence>
<dbReference type="RefSeq" id="WP_130613681.1">
    <property type="nucleotide sequence ID" value="NZ_AP019400.1"/>
</dbReference>
<dbReference type="OrthoDB" id="9802264at2"/>
<dbReference type="GO" id="GO:0015833">
    <property type="term" value="P:peptide transport"/>
    <property type="evidence" value="ECO:0007669"/>
    <property type="project" value="InterPro"/>
</dbReference>
<dbReference type="CDD" id="cd03257">
    <property type="entry name" value="ABC_NikE_OppD_transporters"/>
    <property type="match status" value="1"/>
</dbReference>
<dbReference type="SMART" id="SM00382">
    <property type="entry name" value="AAA"/>
    <property type="match status" value="1"/>
</dbReference>